<evidence type="ECO:0000256" key="1">
    <source>
        <dbReference type="SAM" id="Phobius"/>
    </source>
</evidence>
<organism evidence="3 5">
    <name type="scientific">Bacillus australimaris</name>
    <dbReference type="NCBI Taxonomy" id="1326968"/>
    <lineage>
        <taxon>Bacteria</taxon>
        <taxon>Bacillati</taxon>
        <taxon>Bacillota</taxon>
        <taxon>Bacilli</taxon>
        <taxon>Bacillales</taxon>
        <taxon>Bacillaceae</taxon>
        <taxon>Bacillus</taxon>
    </lineage>
</organism>
<proteinExistence type="predicted"/>
<sequence length="122" mass="13856">MIELVMSVLAVVLIHELGHMLMVMVCNKIDKRPLFDFVVMIDWKHVAVVHEAFARPSFNLMVALAGPLFPVLSSIVLFLLWKHPVSHQLLFFSLLNTVMLHPACPDGKNITASLKEIKERKK</sequence>
<evidence type="ECO:0000313" key="5">
    <source>
        <dbReference type="Proteomes" id="UP000676804"/>
    </source>
</evidence>
<reference evidence="2 4" key="1">
    <citation type="submission" date="2015-07" db="EMBL/GenBank/DDBJ databases">
        <title>Bacillus zhangzhouensis sp. nov. and Bacillus nanhaiticus sp. nov.</title>
        <authorList>
            <person name="Liu Y."/>
            <person name="Lai Q."/>
            <person name="Shao Z."/>
        </authorList>
    </citation>
    <scope>NUCLEOTIDE SEQUENCE [LARGE SCALE GENOMIC DNA]</scope>
    <source>
        <strain evidence="2 4">NH7I_1</strain>
    </source>
</reference>
<accession>A0ABD4QJA8</accession>
<evidence type="ECO:0000313" key="3">
    <source>
        <dbReference type="EMBL" id="MBR8689768.1"/>
    </source>
</evidence>
<evidence type="ECO:0000313" key="2">
    <source>
        <dbReference type="EMBL" id="KPN14614.1"/>
    </source>
</evidence>
<dbReference type="Proteomes" id="UP000050272">
    <property type="component" value="Unassembled WGS sequence"/>
</dbReference>
<name>A0ABD4QJA8_9BACI</name>
<protein>
    <recommendedName>
        <fullName evidence="6">Peptidase M50 domain-containing protein</fullName>
    </recommendedName>
</protein>
<keyword evidence="4" id="KW-1185">Reference proteome</keyword>
<feature type="transmembrane region" description="Helical" evidence="1">
    <location>
        <begin position="6"/>
        <end position="26"/>
    </location>
</feature>
<keyword evidence="1" id="KW-0812">Transmembrane</keyword>
<feature type="transmembrane region" description="Helical" evidence="1">
    <location>
        <begin position="60"/>
        <end position="81"/>
    </location>
</feature>
<evidence type="ECO:0008006" key="6">
    <source>
        <dbReference type="Google" id="ProtNLM"/>
    </source>
</evidence>
<dbReference type="EMBL" id="LGYN01000012">
    <property type="protein sequence ID" value="KPN14614.1"/>
    <property type="molecule type" value="Genomic_DNA"/>
</dbReference>
<keyword evidence="1" id="KW-0472">Membrane</keyword>
<dbReference type="RefSeq" id="WP_060698334.1">
    <property type="nucleotide sequence ID" value="NZ_JAGQFH010000012.1"/>
</dbReference>
<reference evidence="3 5" key="2">
    <citation type="submission" date="2021-04" db="EMBL/GenBank/DDBJ databases">
        <title>Isolation of newly marine bacteria for enzymatic activity.</title>
        <authorList>
            <person name="Hadi W.A.M."/>
            <person name="Nair A.J.J."/>
            <person name="Edwin B.T."/>
        </authorList>
    </citation>
    <scope>NUCLEOTIDE SEQUENCE [LARGE SCALE GENOMIC DNA]</scope>
    <source>
        <strain evidence="3 5">B28A</strain>
    </source>
</reference>
<dbReference type="EMBL" id="JAGQFH010000012">
    <property type="protein sequence ID" value="MBR8689768.1"/>
    <property type="molecule type" value="Genomic_DNA"/>
</dbReference>
<dbReference type="Proteomes" id="UP000676804">
    <property type="component" value="Unassembled WGS sequence"/>
</dbReference>
<comment type="caution">
    <text evidence="3">The sequence shown here is derived from an EMBL/GenBank/DDBJ whole genome shotgun (WGS) entry which is preliminary data.</text>
</comment>
<dbReference type="AlphaFoldDB" id="A0ABD4QJA8"/>
<keyword evidence="1" id="KW-1133">Transmembrane helix</keyword>
<gene>
    <name evidence="2" type="ORF">AKG37_05980</name>
    <name evidence="3" type="ORF">KCQ59_08230</name>
</gene>
<evidence type="ECO:0000313" key="4">
    <source>
        <dbReference type="Proteomes" id="UP000050272"/>
    </source>
</evidence>